<protein>
    <submittedName>
        <fullName evidence="1">Uncharacterized protein</fullName>
    </submittedName>
</protein>
<dbReference type="Proteomes" id="UP000028582">
    <property type="component" value="Unassembled WGS sequence"/>
</dbReference>
<evidence type="ECO:0000313" key="2">
    <source>
        <dbReference type="Proteomes" id="UP000028582"/>
    </source>
</evidence>
<proteinExistence type="predicted"/>
<organism evidence="1 2">
    <name type="scientific">Phytophthora nicotianae P1976</name>
    <dbReference type="NCBI Taxonomy" id="1317066"/>
    <lineage>
        <taxon>Eukaryota</taxon>
        <taxon>Sar</taxon>
        <taxon>Stramenopiles</taxon>
        <taxon>Oomycota</taxon>
        <taxon>Peronosporomycetes</taxon>
        <taxon>Peronosporales</taxon>
        <taxon>Peronosporaceae</taxon>
        <taxon>Phytophthora</taxon>
    </lineage>
</organism>
<sequence>MASFGMDGFLLTSQNSIVSLFAADNAEDGSFDVFMEVPVVGNGDFAEEAKEATARSKAGNDLFKQYFKEARKKAVYVGEYSDSFDLIARRIQVTDRDLSKELFHEASGVLKLTGARTFEFTDVFGVVTEFMVPSVHSQETRIIKVGCTQGDENRPKNLTNRSGKLTPKQLLRRWFLIYRFYPEHNSRYWKPYLLAFFFLAFKLQVQHHGSCMHGR</sequence>
<dbReference type="EMBL" id="ANJA01002227">
    <property type="protein sequence ID" value="ETO71077.1"/>
    <property type="molecule type" value="Genomic_DNA"/>
</dbReference>
<reference evidence="1 2" key="1">
    <citation type="submission" date="2013-11" db="EMBL/GenBank/DDBJ databases">
        <title>The Genome Sequence of Phytophthora parasitica P1976.</title>
        <authorList>
            <consortium name="The Broad Institute Genomics Platform"/>
            <person name="Russ C."/>
            <person name="Tyler B."/>
            <person name="Panabieres F."/>
            <person name="Shan W."/>
            <person name="Tripathy S."/>
            <person name="Grunwald N."/>
            <person name="Machado M."/>
            <person name="Johnson C.S."/>
            <person name="Walker B."/>
            <person name="Young S."/>
            <person name="Zeng Q."/>
            <person name="Gargeya S."/>
            <person name="Fitzgerald M."/>
            <person name="Haas B."/>
            <person name="Abouelleil A."/>
            <person name="Allen A.W."/>
            <person name="Alvarado L."/>
            <person name="Arachchi H.M."/>
            <person name="Berlin A.M."/>
            <person name="Chapman S.B."/>
            <person name="Gainer-Dewar J."/>
            <person name="Goldberg J."/>
            <person name="Griggs A."/>
            <person name="Gujja S."/>
            <person name="Hansen M."/>
            <person name="Howarth C."/>
            <person name="Imamovic A."/>
            <person name="Ireland A."/>
            <person name="Larimer J."/>
            <person name="McCowan C."/>
            <person name="Murphy C."/>
            <person name="Pearson M."/>
            <person name="Poon T.W."/>
            <person name="Priest M."/>
            <person name="Roberts A."/>
            <person name="Saif S."/>
            <person name="Shea T."/>
            <person name="Sisk P."/>
            <person name="Sykes S."/>
            <person name="Wortman J."/>
            <person name="Nusbaum C."/>
            <person name="Birren B."/>
        </authorList>
    </citation>
    <scope>NUCLEOTIDE SEQUENCE [LARGE SCALE GENOMIC DNA]</scope>
    <source>
        <strain evidence="1 2">P1976</strain>
    </source>
</reference>
<comment type="caution">
    <text evidence="1">The sequence shown here is derived from an EMBL/GenBank/DDBJ whole genome shotgun (WGS) entry which is preliminary data.</text>
</comment>
<dbReference type="AlphaFoldDB" id="A0A080ZWR6"/>
<evidence type="ECO:0000313" key="1">
    <source>
        <dbReference type="EMBL" id="ETO71077.1"/>
    </source>
</evidence>
<gene>
    <name evidence="1" type="ORF">F444_12513</name>
</gene>
<name>A0A080ZWR6_PHYNI</name>
<accession>A0A080ZWR6</accession>